<evidence type="ECO:0000256" key="3">
    <source>
        <dbReference type="ARBA" id="ARBA00012780"/>
    </source>
</evidence>
<comment type="catalytic activity">
    <reaction evidence="1">
        <text>Hydrolysis of (1-&gt;3)-beta-D-glucosidic linkages in (1-&gt;3)-beta-D-glucans.</text>
        <dbReference type="EC" id="3.2.1.39"/>
    </reaction>
</comment>
<proteinExistence type="inferred from homology"/>
<dbReference type="EC" id="3.2.1.39" evidence="3"/>
<evidence type="ECO:0000256" key="2">
    <source>
        <dbReference type="ARBA" id="ARBA00008773"/>
    </source>
</evidence>
<accession>A0A4P1R997</accession>
<dbReference type="FunFam" id="3.20.20.80:FF:000010">
    <property type="entry name" value="glucan endo-1,3-beta-glucosidase, basic"/>
    <property type="match status" value="1"/>
</dbReference>
<keyword evidence="11" id="KW-0732">Signal</keyword>
<dbReference type="InterPro" id="IPR044965">
    <property type="entry name" value="Glyco_hydro_17_plant"/>
</dbReference>
<dbReference type="Gramene" id="OIW05597">
    <property type="protein sequence ID" value="OIW05597"/>
    <property type="gene ID" value="TanjilG_23383"/>
</dbReference>
<protein>
    <recommendedName>
        <fullName evidence="3">glucan endo-1,3-beta-D-glucosidase</fullName>
        <ecNumber evidence="3">3.2.1.39</ecNumber>
    </recommendedName>
    <alternativeName>
        <fullName evidence="6">(1-&gt;3)-beta-glucan endohydrolase</fullName>
    </alternativeName>
    <alternativeName>
        <fullName evidence="7">Beta-1,3-endoglucanase</fullName>
    </alternativeName>
</protein>
<dbReference type="InterPro" id="IPR017853">
    <property type="entry name" value="GH"/>
</dbReference>
<evidence type="ECO:0000313" key="12">
    <source>
        <dbReference type="EMBL" id="OIW05597.1"/>
    </source>
</evidence>
<dbReference type="PANTHER" id="PTHR32227">
    <property type="entry name" value="GLUCAN ENDO-1,3-BETA-GLUCOSIDASE BG1-RELATED-RELATED"/>
    <property type="match status" value="1"/>
</dbReference>
<evidence type="ECO:0000256" key="10">
    <source>
        <dbReference type="SAM" id="MobiDB-lite"/>
    </source>
</evidence>
<dbReference type="Gene3D" id="3.20.20.80">
    <property type="entry name" value="Glycosidases"/>
    <property type="match status" value="1"/>
</dbReference>
<evidence type="ECO:0000313" key="13">
    <source>
        <dbReference type="Proteomes" id="UP000188354"/>
    </source>
</evidence>
<evidence type="ECO:0000256" key="9">
    <source>
        <dbReference type="RuleBase" id="RU004336"/>
    </source>
</evidence>
<dbReference type="SUPFAM" id="SSF51445">
    <property type="entry name" value="(Trans)glycosidases"/>
    <property type="match status" value="1"/>
</dbReference>
<evidence type="ECO:0000256" key="1">
    <source>
        <dbReference type="ARBA" id="ARBA00000382"/>
    </source>
</evidence>
<evidence type="ECO:0000256" key="5">
    <source>
        <dbReference type="ARBA" id="ARBA00023295"/>
    </source>
</evidence>
<dbReference type="Proteomes" id="UP000188354">
    <property type="component" value="Chromosome LG08"/>
</dbReference>
<dbReference type="GO" id="GO:0005975">
    <property type="term" value="P:carbohydrate metabolic process"/>
    <property type="evidence" value="ECO:0007669"/>
    <property type="project" value="InterPro"/>
</dbReference>
<organism evidence="12 13">
    <name type="scientific">Lupinus angustifolius</name>
    <name type="common">Narrow-leaved blue lupine</name>
    <dbReference type="NCBI Taxonomy" id="3871"/>
    <lineage>
        <taxon>Eukaryota</taxon>
        <taxon>Viridiplantae</taxon>
        <taxon>Streptophyta</taxon>
        <taxon>Embryophyta</taxon>
        <taxon>Tracheophyta</taxon>
        <taxon>Spermatophyta</taxon>
        <taxon>Magnoliopsida</taxon>
        <taxon>eudicotyledons</taxon>
        <taxon>Gunneridae</taxon>
        <taxon>Pentapetalae</taxon>
        <taxon>rosids</taxon>
        <taxon>fabids</taxon>
        <taxon>Fabales</taxon>
        <taxon>Fabaceae</taxon>
        <taxon>Papilionoideae</taxon>
        <taxon>50 kb inversion clade</taxon>
        <taxon>genistoids sensu lato</taxon>
        <taxon>core genistoids</taxon>
        <taxon>Genisteae</taxon>
        <taxon>Lupinus</taxon>
    </lineage>
</organism>
<feature type="region of interest" description="Disordered" evidence="10">
    <location>
        <begin position="323"/>
        <end position="342"/>
    </location>
</feature>
<feature type="signal peptide" evidence="11">
    <location>
        <begin position="1"/>
        <end position="21"/>
    </location>
</feature>
<comment type="similarity">
    <text evidence="2 8">Belongs to the glycosyl hydrolase 17 family.</text>
</comment>
<gene>
    <name evidence="12" type="ORF">TanjilG_23383</name>
</gene>
<dbReference type="KEGG" id="lang:109355549"/>
<reference evidence="12 13" key="1">
    <citation type="journal article" date="2017" name="Plant Biotechnol. J.">
        <title>A comprehensive draft genome sequence for lupin (Lupinus angustifolius), an emerging health food: insights into plant-microbe interactions and legume evolution.</title>
        <authorList>
            <person name="Hane J.K."/>
            <person name="Ming Y."/>
            <person name="Kamphuis L.G."/>
            <person name="Nelson M.N."/>
            <person name="Garg G."/>
            <person name="Atkins C.A."/>
            <person name="Bayer P.E."/>
            <person name="Bravo A."/>
            <person name="Bringans S."/>
            <person name="Cannon S."/>
            <person name="Edwards D."/>
            <person name="Foley R."/>
            <person name="Gao L.L."/>
            <person name="Harrison M.J."/>
            <person name="Huang W."/>
            <person name="Hurgobin B."/>
            <person name="Li S."/>
            <person name="Liu C.W."/>
            <person name="McGrath A."/>
            <person name="Morahan G."/>
            <person name="Murray J."/>
            <person name="Weller J."/>
            <person name="Jian J."/>
            <person name="Singh K.B."/>
        </authorList>
    </citation>
    <scope>NUCLEOTIDE SEQUENCE</scope>
    <source>
        <strain evidence="13">cv. Tanjil</strain>
        <tissue evidence="12">Whole plant</tissue>
    </source>
</reference>
<dbReference type="InterPro" id="IPR000490">
    <property type="entry name" value="Glyco_hydro_17"/>
</dbReference>
<dbReference type="PROSITE" id="PS00587">
    <property type="entry name" value="GLYCOSYL_HYDROL_F17"/>
    <property type="match status" value="1"/>
</dbReference>
<keyword evidence="13" id="KW-1185">Reference proteome</keyword>
<keyword evidence="4 9" id="KW-0378">Hydrolase</keyword>
<keyword evidence="5 9" id="KW-0326">Glycosidase</keyword>
<evidence type="ECO:0000256" key="11">
    <source>
        <dbReference type="SAM" id="SignalP"/>
    </source>
</evidence>
<evidence type="ECO:0000256" key="4">
    <source>
        <dbReference type="ARBA" id="ARBA00022801"/>
    </source>
</evidence>
<evidence type="ECO:0000256" key="7">
    <source>
        <dbReference type="ARBA" id="ARBA00033417"/>
    </source>
</evidence>
<dbReference type="STRING" id="3871.A0A4P1R997"/>
<evidence type="ECO:0000256" key="8">
    <source>
        <dbReference type="RuleBase" id="RU004335"/>
    </source>
</evidence>
<dbReference type="OrthoDB" id="941679at2759"/>
<sequence>MAFMLMLFVLLCGLEMLPVLGILNATAEQPIGVCYGQVADNLPVVQEVIDLYKENGIGRMRIYNPNIPTIEALKGSTIQLSVGVPNEIIQSLATDATAATQWVQTNIITYAKDVKFLYIVVGNEIMPGDAAAKFIAPAMQNIYNALASANLQTQIKVSTAIQLGLLASSYPPSAGQFSPAASEYVNPILSFLVTNNASLLVNLYTYFTYIGNTKDISLDYALFTSPGTVVTDGQYQYQNLFDASLDAVYAALEKAGAPNLEVVISESGWPSEGGDAATIDNANKYYTNLIKHVQSGTPKRPSKPLETYLFAMFDENQKGPAETEKHFGLFSPTKQPKYQNVN</sequence>
<dbReference type="AlphaFoldDB" id="A0A4P1R997"/>
<feature type="compositionally biased region" description="Polar residues" evidence="10">
    <location>
        <begin position="332"/>
        <end position="342"/>
    </location>
</feature>
<dbReference type="Pfam" id="PF00332">
    <property type="entry name" value="Glyco_hydro_17"/>
    <property type="match status" value="1"/>
</dbReference>
<feature type="chain" id="PRO_5020035133" description="glucan endo-1,3-beta-D-glucosidase" evidence="11">
    <location>
        <begin position="22"/>
        <end position="342"/>
    </location>
</feature>
<evidence type="ECO:0000256" key="6">
    <source>
        <dbReference type="ARBA" id="ARBA00033335"/>
    </source>
</evidence>
<dbReference type="EMBL" id="CM007368">
    <property type="protein sequence ID" value="OIW05597.1"/>
    <property type="molecule type" value="Genomic_DNA"/>
</dbReference>
<dbReference type="GO" id="GO:0042973">
    <property type="term" value="F:glucan endo-1,3-beta-D-glucosidase activity"/>
    <property type="evidence" value="ECO:0007669"/>
    <property type="project" value="UniProtKB-EC"/>
</dbReference>
<name>A0A4P1R997_LUPAN</name>